<reference evidence="8 9" key="1">
    <citation type="journal article" date="2021" name="Elife">
        <title>Chloroplast acquisition without the gene transfer in kleptoplastic sea slugs, Plakobranchus ocellatus.</title>
        <authorList>
            <person name="Maeda T."/>
            <person name="Takahashi S."/>
            <person name="Yoshida T."/>
            <person name="Shimamura S."/>
            <person name="Takaki Y."/>
            <person name="Nagai Y."/>
            <person name="Toyoda A."/>
            <person name="Suzuki Y."/>
            <person name="Arimoto A."/>
            <person name="Ishii H."/>
            <person name="Satoh N."/>
            <person name="Nishiyama T."/>
            <person name="Hasebe M."/>
            <person name="Maruyama T."/>
            <person name="Minagawa J."/>
            <person name="Obokata J."/>
            <person name="Shigenobu S."/>
        </authorList>
    </citation>
    <scope>NUCLEOTIDE SEQUENCE [LARGE SCALE GENOMIC DNA]</scope>
</reference>
<gene>
    <name evidence="8" type="ORF">PoB_000794600</name>
</gene>
<evidence type="ECO:0000256" key="6">
    <source>
        <dbReference type="ARBA" id="ARBA00059338"/>
    </source>
</evidence>
<dbReference type="AlphaFoldDB" id="A0AAV3Y2K6"/>
<evidence type="ECO:0000313" key="9">
    <source>
        <dbReference type="Proteomes" id="UP000735302"/>
    </source>
</evidence>
<dbReference type="FunFam" id="1.20.5.170:FF:000056">
    <property type="entry name" value="DNA repair protein SWI5 homolog"/>
    <property type="match status" value="1"/>
</dbReference>
<dbReference type="PANTHER" id="PTHR28529">
    <property type="entry name" value="DNA REPAIR PROTEIN SWI5 HOMOLOG"/>
    <property type="match status" value="1"/>
</dbReference>
<dbReference type="PANTHER" id="PTHR28529:SF2">
    <property type="entry name" value="DNA REPAIR PROTEIN SWI5 HOMOLOG"/>
    <property type="match status" value="1"/>
</dbReference>
<dbReference type="GO" id="GO:0034974">
    <property type="term" value="C:Swi5-Swi2 complex"/>
    <property type="evidence" value="ECO:0007669"/>
    <property type="project" value="TreeGrafter"/>
</dbReference>
<evidence type="ECO:0000256" key="5">
    <source>
        <dbReference type="ARBA" id="ARBA00030081"/>
    </source>
</evidence>
<organism evidence="8 9">
    <name type="scientific">Plakobranchus ocellatus</name>
    <dbReference type="NCBI Taxonomy" id="259542"/>
    <lineage>
        <taxon>Eukaryota</taxon>
        <taxon>Metazoa</taxon>
        <taxon>Spiralia</taxon>
        <taxon>Lophotrochozoa</taxon>
        <taxon>Mollusca</taxon>
        <taxon>Gastropoda</taxon>
        <taxon>Heterobranchia</taxon>
        <taxon>Euthyneura</taxon>
        <taxon>Panpulmonata</taxon>
        <taxon>Sacoglossa</taxon>
        <taxon>Placobranchoidea</taxon>
        <taxon>Plakobranchidae</taxon>
        <taxon>Plakobranchus</taxon>
    </lineage>
</organism>
<keyword evidence="4" id="KW-0234">DNA repair</keyword>
<feature type="region of interest" description="Disordered" evidence="7">
    <location>
        <begin position="1"/>
        <end position="64"/>
    </location>
</feature>
<comment type="function">
    <text evidence="6">Component of the SWI5-SFR1 complex, a complex required for double-strand break repair via homologous recombination.</text>
</comment>
<evidence type="ECO:0000256" key="7">
    <source>
        <dbReference type="SAM" id="MobiDB-lite"/>
    </source>
</evidence>
<keyword evidence="9" id="KW-1185">Reference proteome</keyword>
<protein>
    <recommendedName>
        <fullName evidence="2">DNA repair protein SWI5 homolog</fullName>
    </recommendedName>
    <alternativeName>
        <fullName evidence="5">Protein SAE3 homolog</fullName>
    </alternativeName>
</protein>
<dbReference type="GO" id="GO:0000724">
    <property type="term" value="P:double-strand break repair via homologous recombination"/>
    <property type="evidence" value="ECO:0007669"/>
    <property type="project" value="TreeGrafter"/>
</dbReference>
<dbReference type="Pfam" id="PF07061">
    <property type="entry name" value="Swi5"/>
    <property type="match status" value="1"/>
</dbReference>
<name>A0AAV3Y2K6_9GAST</name>
<keyword evidence="3" id="KW-0227">DNA damage</keyword>
<dbReference type="EMBL" id="BLXT01000924">
    <property type="protein sequence ID" value="GFN81440.1"/>
    <property type="molecule type" value="Genomic_DNA"/>
</dbReference>
<dbReference type="Proteomes" id="UP000735302">
    <property type="component" value="Unassembled WGS sequence"/>
</dbReference>
<dbReference type="Gene3D" id="1.20.5.170">
    <property type="match status" value="1"/>
</dbReference>
<comment type="similarity">
    <text evidence="1">Belongs to the SWI5/SAE3 family.</text>
</comment>
<evidence type="ECO:0000256" key="4">
    <source>
        <dbReference type="ARBA" id="ARBA00023204"/>
    </source>
</evidence>
<comment type="caution">
    <text evidence="8">The sequence shown here is derived from an EMBL/GenBank/DDBJ whole genome shotgun (WGS) entry which is preliminary data.</text>
</comment>
<evidence type="ECO:0000313" key="8">
    <source>
        <dbReference type="EMBL" id="GFN81440.1"/>
    </source>
</evidence>
<sequence length="139" mass="15626">MNDKASLQAKLGAAGSDFGTPLRKINKSCQGKSRLKSPLASRFKSPLTRDKSSNSQNLTESQFREQLLSSQRKISEVDKEIEELRASGYKESELQIHIDKLHEYNEIKDVGQMILGRIAVIEGVQTKDLYPRYGLDLAD</sequence>
<evidence type="ECO:0000256" key="3">
    <source>
        <dbReference type="ARBA" id="ARBA00022763"/>
    </source>
</evidence>
<proteinExistence type="inferred from homology"/>
<accession>A0AAV3Y2K6</accession>
<evidence type="ECO:0000256" key="2">
    <source>
        <dbReference type="ARBA" id="ARBA00019825"/>
    </source>
</evidence>
<dbReference type="InterPro" id="IPR010760">
    <property type="entry name" value="DNA-repair_Swi5"/>
</dbReference>
<evidence type="ECO:0000256" key="1">
    <source>
        <dbReference type="ARBA" id="ARBA00008060"/>
    </source>
</evidence>
<dbReference type="GO" id="GO:0032798">
    <property type="term" value="C:Swi5-Sfr1 complex"/>
    <property type="evidence" value="ECO:0007669"/>
    <property type="project" value="TreeGrafter"/>
</dbReference>